<reference evidence="3" key="1">
    <citation type="journal article" date="2016" name="Genome Biol. Evol.">
        <title>Comparative 'omics' of the Fusarium fujikuroi species complex highlights differences in genetic potential and metabolite synthesis.</title>
        <authorList>
            <person name="Niehaus E.-M."/>
            <person name="Muensterkoetter M."/>
            <person name="Proctor R.H."/>
            <person name="Brown D.W."/>
            <person name="Sharon A."/>
            <person name="Idan Y."/>
            <person name="Oren-Young L."/>
            <person name="Sieber C.M."/>
            <person name="Novak O."/>
            <person name="Pencik A."/>
            <person name="Tarkowska D."/>
            <person name="Hromadova K."/>
            <person name="Freeman S."/>
            <person name="Maymon M."/>
            <person name="Elazar M."/>
            <person name="Youssef S.A."/>
            <person name="El-Shabrawy E.S.M."/>
            <person name="Shalaby A.B.A."/>
            <person name="Houterman P."/>
            <person name="Brock N.L."/>
            <person name="Burkhardt I."/>
            <person name="Tsavkelova E.A."/>
            <person name="Dickschat J.S."/>
            <person name="Galuszka P."/>
            <person name="Gueldener U."/>
            <person name="Tudzynski B."/>
        </authorList>
    </citation>
    <scope>NUCLEOTIDE SEQUENCE [LARGE SCALE GENOMIC DNA]</scope>
    <source>
        <strain evidence="3">MRC7560</strain>
    </source>
</reference>
<comment type="caution">
    <text evidence="2">The sequence shown here is derived from an EMBL/GenBank/DDBJ whole genome shotgun (WGS) entry which is preliminary data.</text>
</comment>
<dbReference type="GeneID" id="65089269"/>
<feature type="compositionally biased region" description="Basic and acidic residues" evidence="1">
    <location>
        <begin position="423"/>
        <end position="442"/>
    </location>
</feature>
<keyword evidence="3" id="KW-1185">Reference proteome</keyword>
<evidence type="ECO:0000313" key="3">
    <source>
        <dbReference type="Proteomes" id="UP000184255"/>
    </source>
</evidence>
<dbReference type="RefSeq" id="XP_041686498.1">
    <property type="nucleotide sequence ID" value="XM_041820638.1"/>
</dbReference>
<feature type="region of interest" description="Disordered" evidence="1">
    <location>
        <begin position="390"/>
        <end position="495"/>
    </location>
</feature>
<evidence type="ECO:0000313" key="2">
    <source>
        <dbReference type="EMBL" id="CVL00649.1"/>
    </source>
</evidence>
<feature type="region of interest" description="Disordered" evidence="1">
    <location>
        <begin position="1"/>
        <end position="72"/>
    </location>
</feature>
<feature type="compositionally biased region" description="Acidic residues" evidence="1">
    <location>
        <begin position="413"/>
        <end position="422"/>
    </location>
</feature>
<protein>
    <submittedName>
        <fullName evidence="2">Uncharacterized protein</fullName>
    </submittedName>
</protein>
<organism evidence="2 3">
    <name type="scientific">Fusarium mangiferae</name>
    <name type="common">Mango malformation disease fungus</name>
    <dbReference type="NCBI Taxonomy" id="192010"/>
    <lineage>
        <taxon>Eukaryota</taxon>
        <taxon>Fungi</taxon>
        <taxon>Dikarya</taxon>
        <taxon>Ascomycota</taxon>
        <taxon>Pezizomycotina</taxon>
        <taxon>Sordariomycetes</taxon>
        <taxon>Hypocreomycetidae</taxon>
        <taxon>Hypocreales</taxon>
        <taxon>Nectriaceae</taxon>
        <taxon>Fusarium</taxon>
        <taxon>Fusarium fujikuroi species complex</taxon>
    </lineage>
</organism>
<dbReference type="AlphaFoldDB" id="A0A1L7TRT9"/>
<feature type="compositionally biased region" description="Basic residues" evidence="1">
    <location>
        <begin position="472"/>
        <end position="495"/>
    </location>
</feature>
<sequence length="495" mass="58088">MAAPRRSKRIQALHQPDEAPRGITESPEALNKDHTDNRRKTSGSQSGILEGHAPEEHPDSDAPKDITQKEETRVIDPAVRRAEEGEQWFEKQEEELGESVRKFTESKEYLHRMLALDGYASNAVRHWKRLSGSIVSLVLEMDLRGITWDSLDESVQQKFISFAPNVEELFDVYGMPRLVFQRWIWEIIDENFFSKKSKDIIWTSPYWETQAALERYLQEHNFPYDNKIASYKFPHWRHTTMEFYMALEDSPKKHRRIDPACVVPILSKALGQYFPEKRDGTHPIMLELLEDAVVTTEFYFDANLTFFSIVFHHPTTHQPCGFLYEPELEGIEGQAMDEIEGSDREGEPVDFVAQPMLLCRGHMHGYDYHVKTAESPMEVCAAWLQDPERPRLSEMTKGGKEQENKETHKDKEYEEDQEDEEVDNSKQTDEKVDIEKKEQKEEEEKEEEEEERQRGEEEGEERGKKEQGKKEQGKKKKNNRNRNKNRKRNKGKRQQ</sequence>
<feature type="compositionally biased region" description="Basic and acidic residues" evidence="1">
    <location>
        <begin position="30"/>
        <end position="39"/>
    </location>
</feature>
<evidence type="ECO:0000256" key="1">
    <source>
        <dbReference type="SAM" id="MobiDB-lite"/>
    </source>
</evidence>
<proteinExistence type="predicted"/>
<dbReference type="Proteomes" id="UP000184255">
    <property type="component" value="Unassembled WGS sequence"/>
</dbReference>
<gene>
    <name evidence="2" type="ORF">FMAN_10012</name>
</gene>
<feature type="compositionally biased region" description="Basic and acidic residues" evidence="1">
    <location>
        <begin position="52"/>
        <end position="72"/>
    </location>
</feature>
<name>A0A1L7TRT9_FUSMA</name>
<feature type="compositionally biased region" description="Basic and acidic residues" evidence="1">
    <location>
        <begin position="390"/>
        <end position="412"/>
    </location>
</feature>
<feature type="compositionally biased region" description="Basic and acidic residues" evidence="1">
    <location>
        <begin position="451"/>
        <end position="471"/>
    </location>
</feature>
<dbReference type="EMBL" id="FCQH01000011">
    <property type="protein sequence ID" value="CVL00649.1"/>
    <property type="molecule type" value="Genomic_DNA"/>
</dbReference>
<accession>A0A1L7TRT9</accession>
<dbReference type="VEuPathDB" id="FungiDB:FMAN_10012"/>
<feature type="compositionally biased region" description="Basic residues" evidence="1">
    <location>
        <begin position="1"/>
        <end position="11"/>
    </location>
</feature>